<keyword evidence="1" id="KW-0812">Transmembrane</keyword>
<accession>A0A6G7XED5</accession>
<evidence type="ECO:0000313" key="2">
    <source>
        <dbReference type="EMBL" id="QIK62738.1"/>
    </source>
</evidence>
<dbReference type="GO" id="GO:0016020">
    <property type="term" value="C:membrane"/>
    <property type="evidence" value="ECO:0007669"/>
    <property type="project" value="TreeGrafter"/>
</dbReference>
<feature type="transmembrane region" description="Helical" evidence="1">
    <location>
        <begin position="80"/>
        <end position="102"/>
    </location>
</feature>
<keyword evidence="1" id="KW-0472">Membrane</keyword>
<evidence type="ECO:0000256" key="1">
    <source>
        <dbReference type="SAM" id="Phobius"/>
    </source>
</evidence>
<dbReference type="AlphaFoldDB" id="A0A6G7XED5"/>
<dbReference type="PROSITE" id="PS50244">
    <property type="entry name" value="S5A_REDUCTASE"/>
    <property type="match status" value="1"/>
</dbReference>
<name>A0A6G7XED5_9MICO</name>
<dbReference type="InterPro" id="IPR010721">
    <property type="entry name" value="UstE-like"/>
</dbReference>
<organism evidence="2 3">
    <name type="scientific">Leucobacter viscericola</name>
    <dbReference type="NCBI Taxonomy" id="2714935"/>
    <lineage>
        <taxon>Bacteria</taxon>
        <taxon>Bacillati</taxon>
        <taxon>Actinomycetota</taxon>
        <taxon>Actinomycetes</taxon>
        <taxon>Micrococcales</taxon>
        <taxon>Microbacteriaceae</taxon>
        <taxon>Leucobacter</taxon>
    </lineage>
</organism>
<dbReference type="EMBL" id="CP049863">
    <property type="protein sequence ID" value="QIK62738.1"/>
    <property type="molecule type" value="Genomic_DNA"/>
</dbReference>
<dbReference type="Pfam" id="PF06966">
    <property type="entry name" value="DUF1295"/>
    <property type="match status" value="1"/>
</dbReference>
<dbReference type="KEGG" id="lvi:G7068_05620"/>
<gene>
    <name evidence="2" type="ORF">G7068_05620</name>
</gene>
<protein>
    <submittedName>
        <fullName evidence="2">DUF1295 domain-containing protein</fullName>
    </submittedName>
</protein>
<keyword evidence="1" id="KW-1133">Transmembrane helix</keyword>
<feature type="transmembrane region" description="Helical" evidence="1">
    <location>
        <begin position="50"/>
        <end position="68"/>
    </location>
</feature>
<feature type="transmembrane region" description="Helical" evidence="1">
    <location>
        <begin position="230"/>
        <end position="248"/>
    </location>
</feature>
<feature type="transmembrane region" description="Helical" evidence="1">
    <location>
        <begin position="148"/>
        <end position="168"/>
    </location>
</feature>
<dbReference type="Gene3D" id="1.20.120.1630">
    <property type="match status" value="1"/>
</dbReference>
<dbReference type="PANTHER" id="PTHR32251:SF17">
    <property type="entry name" value="STEROID 5-ALPHA REDUCTASE C-TERMINAL DOMAIN-CONTAINING PROTEIN"/>
    <property type="match status" value="1"/>
</dbReference>
<sequence>MGENAVTQKALAQNKEIKRSLVLIVIAIVLGVLLGFAGSHHGWTLGGSSALPGFALAVIAAFVVQWLAYIPAAIAQTDRYFDATGALTYISVTILLLVLSPGLDPRSIILGALVIVWAARLGSFLFMRNRRSGRDDRFDEIKTSKIRFLGVWTVQGLWVSLTAAAAWISITSSERAPLDWTTWVGLAIWVVGFGIEVTADLQKNRFKADPGNKGKFIQSGLWSVSRHPNYFGEILLWVGVLVIALPALQGWQWIALLSPVFVIVLLTRVSGIPLLEEKAQRKWGDDPEYQAYRASTSVLVPLPKSRRGSPSPSNTN</sequence>
<keyword evidence="3" id="KW-1185">Reference proteome</keyword>
<dbReference type="Proteomes" id="UP000502677">
    <property type="component" value="Chromosome"/>
</dbReference>
<reference evidence="2 3" key="1">
    <citation type="submission" date="2020-03" db="EMBL/GenBank/DDBJ databases">
        <title>Leucobacter sp. nov., isolated from beetles.</title>
        <authorList>
            <person name="Hyun D.-W."/>
            <person name="Bae J.-W."/>
        </authorList>
    </citation>
    <scope>NUCLEOTIDE SEQUENCE [LARGE SCALE GENOMIC DNA]</scope>
    <source>
        <strain evidence="2 3">HDW9C</strain>
    </source>
</reference>
<proteinExistence type="predicted"/>
<evidence type="ECO:0000313" key="3">
    <source>
        <dbReference type="Proteomes" id="UP000502677"/>
    </source>
</evidence>
<feature type="transmembrane region" description="Helical" evidence="1">
    <location>
        <begin position="21"/>
        <end position="38"/>
    </location>
</feature>
<feature type="transmembrane region" description="Helical" evidence="1">
    <location>
        <begin position="180"/>
        <end position="199"/>
    </location>
</feature>
<feature type="transmembrane region" description="Helical" evidence="1">
    <location>
        <begin position="108"/>
        <end position="127"/>
    </location>
</feature>
<dbReference type="PANTHER" id="PTHR32251">
    <property type="entry name" value="3-OXO-5-ALPHA-STEROID 4-DEHYDROGENASE"/>
    <property type="match status" value="1"/>
</dbReference>